<dbReference type="SUPFAM" id="SSF82771">
    <property type="entry name" value="GIY-YIG endonuclease"/>
    <property type="match status" value="1"/>
</dbReference>
<proteinExistence type="predicted"/>
<dbReference type="Proteomes" id="UP000035337">
    <property type="component" value="Chromosome"/>
</dbReference>
<keyword evidence="3" id="KW-1185">Reference proteome</keyword>
<sequence>MKYVYILTDINYPENYYTGITSYLKRRLSEHNSINHKHSQQFQPWEIKCYFAFKNHKQAADFKQYLKTSSGRFFCKKHF</sequence>
<dbReference type="AlphaFoldDB" id="A0A0G3WKZ3"/>
<gene>
    <name evidence="2" type="ORF">Epro_1148</name>
</gene>
<dbReference type="STRING" id="1408281.Epro_1148"/>
<dbReference type="OrthoDB" id="7159537at2"/>
<accession>A0A0G3WKZ3</accession>
<dbReference type="InterPro" id="IPR035901">
    <property type="entry name" value="GIY-YIG_endonuc_sf"/>
</dbReference>
<dbReference type="PROSITE" id="PS50164">
    <property type="entry name" value="GIY_YIG"/>
    <property type="match status" value="1"/>
</dbReference>
<protein>
    <recommendedName>
        <fullName evidence="1">GIY-YIG domain-containing protein</fullName>
    </recommendedName>
</protein>
<organism evidence="2 3">
    <name type="scientific">Endomicrobium proavitum</name>
    <dbReference type="NCBI Taxonomy" id="1408281"/>
    <lineage>
        <taxon>Bacteria</taxon>
        <taxon>Pseudomonadati</taxon>
        <taxon>Elusimicrobiota</taxon>
        <taxon>Endomicrobiia</taxon>
        <taxon>Endomicrobiales</taxon>
        <taxon>Endomicrobiaceae</taxon>
        <taxon>Endomicrobium</taxon>
    </lineage>
</organism>
<dbReference type="EMBL" id="CP009498">
    <property type="protein sequence ID" value="AKL98527.1"/>
    <property type="molecule type" value="Genomic_DNA"/>
</dbReference>
<reference evidence="2 3" key="1">
    <citation type="submission" date="2014-09" db="EMBL/GenBank/DDBJ databases">
        <title>Complete genome sequence of Endomicrobium proavitum.</title>
        <authorList>
            <person name="Zheng H."/>
        </authorList>
    </citation>
    <scope>NUCLEOTIDE SEQUENCE [LARGE SCALE GENOMIC DNA]</scope>
    <source>
        <strain evidence="2 3">Rsa215</strain>
    </source>
</reference>
<evidence type="ECO:0000313" key="2">
    <source>
        <dbReference type="EMBL" id="AKL98527.1"/>
    </source>
</evidence>
<feature type="domain" description="GIY-YIG" evidence="1">
    <location>
        <begin position="1"/>
        <end position="76"/>
    </location>
</feature>
<dbReference type="RefSeq" id="WP_052571146.1">
    <property type="nucleotide sequence ID" value="NZ_CP009498.1"/>
</dbReference>
<name>A0A0G3WKZ3_9BACT</name>
<dbReference type="InterPro" id="IPR000305">
    <property type="entry name" value="GIY-YIG_endonuc"/>
</dbReference>
<dbReference type="KEGG" id="epo:Epro_1148"/>
<evidence type="ECO:0000259" key="1">
    <source>
        <dbReference type="PROSITE" id="PS50164"/>
    </source>
</evidence>
<evidence type="ECO:0000313" key="3">
    <source>
        <dbReference type="Proteomes" id="UP000035337"/>
    </source>
</evidence>
<dbReference type="Gene3D" id="3.40.1440.10">
    <property type="entry name" value="GIY-YIG endonuclease"/>
    <property type="match status" value="1"/>
</dbReference>
<dbReference type="Pfam" id="PF01541">
    <property type="entry name" value="GIY-YIG"/>
    <property type="match status" value="1"/>
</dbReference>